<name>A0AAV4B9R2_9GAST</name>
<dbReference type="AlphaFoldDB" id="A0AAV4B9R2"/>
<dbReference type="Proteomes" id="UP000735302">
    <property type="component" value="Unassembled WGS sequence"/>
</dbReference>
<evidence type="ECO:0000313" key="1">
    <source>
        <dbReference type="EMBL" id="GFO16864.1"/>
    </source>
</evidence>
<comment type="caution">
    <text evidence="1">The sequence shown here is derived from an EMBL/GenBank/DDBJ whole genome shotgun (WGS) entry which is preliminary data.</text>
</comment>
<accession>A0AAV4B9R2</accession>
<keyword evidence="2" id="KW-1185">Reference proteome</keyword>
<sequence length="99" mass="10788">MTENGRLFTRARSSAMFPNLPWCIFDLKVPLWLRFLLHQHKCKSAPDLLPIHNKVISGSDPPSSQGAGGGAGRVPINLRADSLFTVPPTLQGARGQRAV</sequence>
<reference evidence="1 2" key="1">
    <citation type="journal article" date="2021" name="Elife">
        <title>Chloroplast acquisition without the gene transfer in kleptoplastic sea slugs, Plakobranchus ocellatus.</title>
        <authorList>
            <person name="Maeda T."/>
            <person name="Takahashi S."/>
            <person name="Yoshida T."/>
            <person name="Shimamura S."/>
            <person name="Takaki Y."/>
            <person name="Nagai Y."/>
            <person name="Toyoda A."/>
            <person name="Suzuki Y."/>
            <person name="Arimoto A."/>
            <person name="Ishii H."/>
            <person name="Satoh N."/>
            <person name="Nishiyama T."/>
            <person name="Hasebe M."/>
            <person name="Maruyama T."/>
            <person name="Minagawa J."/>
            <person name="Obokata J."/>
            <person name="Shigenobu S."/>
        </authorList>
    </citation>
    <scope>NUCLEOTIDE SEQUENCE [LARGE SCALE GENOMIC DNA]</scope>
</reference>
<organism evidence="1 2">
    <name type="scientific">Plakobranchus ocellatus</name>
    <dbReference type="NCBI Taxonomy" id="259542"/>
    <lineage>
        <taxon>Eukaryota</taxon>
        <taxon>Metazoa</taxon>
        <taxon>Spiralia</taxon>
        <taxon>Lophotrochozoa</taxon>
        <taxon>Mollusca</taxon>
        <taxon>Gastropoda</taxon>
        <taxon>Heterobranchia</taxon>
        <taxon>Euthyneura</taxon>
        <taxon>Panpulmonata</taxon>
        <taxon>Sacoglossa</taxon>
        <taxon>Placobranchoidea</taxon>
        <taxon>Plakobranchidae</taxon>
        <taxon>Plakobranchus</taxon>
    </lineage>
</organism>
<evidence type="ECO:0000313" key="2">
    <source>
        <dbReference type="Proteomes" id="UP000735302"/>
    </source>
</evidence>
<gene>
    <name evidence="1" type="ORF">PoB_004336900</name>
</gene>
<protein>
    <submittedName>
        <fullName evidence="1">Uncharacterized protein</fullName>
    </submittedName>
</protein>
<dbReference type="EMBL" id="BLXT01004727">
    <property type="protein sequence ID" value="GFO16864.1"/>
    <property type="molecule type" value="Genomic_DNA"/>
</dbReference>
<proteinExistence type="predicted"/>